<reference evidence="1 2" key="1">
    <citation type="journal article" date="2019" name="Commun. Biol.">
        <title>The bagworm genome reveals a unique fibroin gene that provides high tensile strength.</title>
        <authorList>
            <person name="Kono N."/>
            <person name="Nakamura H."/>
            <person name="Ohtoshi R."/>
            <person name="Tomita M."/>
            <person name="Numata K."/>
            <person name="Arakawa K."/>
        </authorList>
    </citation>
    <scope>NUCLEOTIDE SEQUENCE [LARGE SCALE GENOMIC DNA]</scope>
</reference>
<evidence type="ECO:0000313" key="1">
    <source>
        <dbReference type="EMBL" id="GBP43512.1"/>
    </source>
</evidence>
<dbReference type="AlphaFoldDB" id="A0A4C1VYW5"/>
<accession>A0A4C1VYW5</accession>
<keyword evidence="2" id="KW-1185">Reference proteome</keyword>
<sequence>MTFAAPALPNKLYEYGLFTSRTNSHNLRFTLNAVRRHARGQLANSLDAAPVPGRASNCMCNCAAGNYDLGGNIQFLDKGVSTQTARAVGVLPRADAIASRAPVIVR</sequence>
<dbReference type="Proteomes" id="UP000299102">
    <property type="component" value="Unassembled WGS sequence"/>
</dbReference>
<proteinExistence type="predicted"/>
<evidence type="ECO:0000313" key="2">
    <source>
        <dbReference type="Proteomes" id="UP000299102"/>
    </source>
</evidence>
<name>A0A4C1VYW5_EUMVA</name>
<dbReference type="EMBL" id="BGZK01000437">
    <property type="protein sequence ID" value="GBP43512.1"/>
    <property type="molecule type" value="Genomic_DNA"/>
</dbReference>
<protein>
    <submittedName>
        <fullName evidence="1">Uncharacterized protein</fullName>
    </submittedName>
</protein>
<comment type="caution">
    <text evidence="1">The sequence shown here is derived from an EMBL/GenBank/DDBJ whole genome shotgun (WGS) entry which is preliminary data.</text>
</comment>
<gene>
    <name evidence="1" type="ORF">EVAR_30469_1</name>
</gene>
<organism evidence="1 2">
    <name type="scientific">Eumeta variegata</name>
    <name type="common">Bagworm moth</name>
    <name type="synonym">Eumeta japonica</name>
    <dbReference type="NCBI Taxonomy" id="151549"/>
    <lineage>
        <taxon>Eukaryota</taxon>
        <taxon>Metazoa</taxon>
        <taxon>Ecdysozoa</taxon>
        <taxon>Arthropoda</taxon>
        <taxon>Hexapoda</taxon>
        <taxon>Insecta</taxon>
        <taxon>Pterygota</taxon>
        <taxon>Neoptera</taxon>
        <taxon>Endopterygota</taxon>
        <taxon>Lepidoptera</taxon>
        <taxon>Glossata</taxon>
        <taxon>Ditrysia</taxon>
        <taxon>Tineoidea</taxon>
        <taxon>Psychidae</taxon>
        <taxon>Oiketicinae</taxon>
        <taxon>Eumeta</taxon>
    </lineage>
</organism>